<dbReference type="Proteomes" id="UP001369815">
    <property type="component" value="Unassembled WGS sequence"/>
</dbReference>
<evidence type="ECO:0000313" key="4">
    <source>
        <dbReference type="Proteomes" id="UP001369815"/>
    </source>
</evidence>
<organism evidence="3 4">
    <name type="scientific">Daldinia eschscholtzii</name>
    <dbReference type="NCBI Taxonomy" id="292717"/>
    <lineage>
        <taxon>Eukaryota</taxon>
        <taxon>Fungi</taxon>
        <taxon>Dikarya</taxon>
        <taxon>Ascomycota</taxon>
        <taxon>Pezizomycotina</taxon>
        <taxon>Sordariomycetes</taxon>
        <taxon>Xylariomycetidae</taxon>
        <taxon>Xylariales</taxon>
        <taxon>Hypoxylaceae</taxon>
        <taxon>Daldinia</taxon>
    </lineage>
</organism>
<evidence type="ECO:0000256" key="2">
    <source>
        <dbReference type="RuleBase" id="RU000363"/>
    </source>
</evidence>
<dbReference type="PANTHER" id="PTHR43976">
    <property type="entry name" value="SHORT CHAIN DEHYDROGENASE"/>
    <property type="match status" value="1"/>
</dbReference>
<dbReference type="InterPro" id="IPR036291">
    <property type="entry name" value="NAD(P)-bd_dom_sf"/>
</dbReference>
<dbReference type="PRINTS" id="PR00081">
    <property type="entry name" value="GDHRDH"/>
</dbReference>
<dbReference type="InterPro" id="IPR002347">
    <property type="entry name" value="SDR_fam"/>
</dbReference>
<evidence type="ECO:0000313" key="3">
    <source>
        <dbReference type="EMBL" id="KAK6951152.1"/>
    </source>
</evidence>
<name>A0AAX6MG60_9PEZI</name>
<keyword evidence="4" id="KW-1185">Reference proteome</keyword>
<comment type="similarity">
    <text evidence="2">Belongs to the short-chain dehydrogenases/reductases (SDR) family.</text>
</comment>
<dbReference type="PROSITE" id="PS00061">
    <property type="entry name" value="ADH_SHORT"/>
    <property type="match status" value="1"/>
</dbReference>
<dbReference type="SUPFAM" id="SSF51735">
    <property type="entry name" value="NAD(P)-binding Rossmann-fold domains"/>
    <property type="match status" value="1"/>
</dbReference>
<proteinExistence type="inferred from homology"/>
<dbReference type="PRINTS" id="PR00080">
    <property type="entry name" value="SDRFAMILY"/>
</dbReference>
<evidence type="ECO:0000256" key="1">
    <source>
        <dbReference type="ARBA" id="ARBA00022857"/>
    </source>
</evidence>
<gene>
    <name evidence="3" type="ORF">Daesc_007683</name>
</gene>
<dbReference type="Pfam" id="PF00106">
    <property type="entry name" value="adh_short"/>
    <property type="match status" value="1"/>
</dbReference>
<dbReference type="PANTHER" id="PTHR43976:SF6">
    <property type="entry name" value="OXIDOREDUCTASE, PUTATIVE (AFU_ORTHOLOGUE AFUA_1G13950)-RELATED"/>
    <property type="match status" value="1"/>
</dbReference>
<dbReference type="EMBL" id="JBANMG010000007">
    <property type="protein sequence ID" value="KAK6951152.1"/>
    <property type="molecule type" value="Genomic_DNA"/>
</dbReference>
<protein>
    <submittedName>
        <fullName evidence="3">Uncharacterized protein</fullName>
    </submittedName>
</protein>
<dbReference type="InterPro" id="IPR051911">
    <property type="entry name" value="SDR_oxidoreductase"/>
</dbReference>
<dbReference type="InterPro" id="IPR020904">
    <property type="entry name" value="Sc_DH/Rdtase_CS"/>
</dbReference>
<reference evidence="3 4" key="1">
    <citation type="journal article" date="2024" name="Front Chem Biol">
        <title>Unveiling the potential of Daldinia eschscholtzii MFLUCC 19-0629 through bioactivity and bioinformatics studies for enhanced sustainable agriculture production.</title>
        <authorList>
            <person name="Brooks S."/>
            <person name="Weaver J.A."/>
            <person name="Klomchit A."/>
            <person name="Alharthi S.A."/>
            <person name="Onlamun T."/>
            <person name="Nurani R."/>
            <person name="Vong T.K."/>
            <person name="Alberti F."/>
            <person name="Greco C."/>
        </authorList>
    </citation>
    <scope>NUCLEOTIDE SEQUENCE [LARGE SCALE GENOMIC DNA]</scope>
    <source>
        <strain evidence="3">MFLUCC 19-0629</strain>
    </source>
</reference>
<accession>A0AAX6MG60</accession>
<dbReference type="AlphaFoldDB" id="A0AAX6MG60"/>
<sequence length="295" mass="31887">MATFIKPNRPLTWLVTGATSGFGESLCRLVLAGGHKLIATSRNPSRNPELAAEINDHGNGSRFIQLDVDDRNSGQLIESLEASGTEIDVLVNNAGYCIYAPVETAAEEEVRALMETLYFGPVRLIRAVVPHMRRRRYGVIVNISSGAALDGRDSMGPYAGAKAALDGISKVLAKEVAPFGIRTLTVTLGTFNTNFMNATIVGKNPLPDDYKGSVAEQMIQIMSSGKLQPNGDKDKAMKALYEVVVGEGAGKGREAERLLPLGQDMTLRLKGQIEYFGHALEVFKDVTDYVAVDNK</sequence>
<comment type="caution">
    <text evidence="3">The sequence shown here is derived from an EMBL/GenBank/DDBJ whole genome shotgun (WGS) entry which is preliminary data.</text>
</comment>
<dbReference type="Gene3D" id="3.40.50.720">
    <property type="entry name" value="NAD(P)-binding Rossmann-like Domain"/>
    <property type="match status" value="1"/>
</dbReference>
<keyword evidence="1" id="KW-0521">NADP</keyword>